<organism evidence="2 3">
    <name type="scientific">Chitinophaga japonensis</name>
    <name type="common">Flexibacter japonensis</name>
    <dbReference type="NCBI Taxonomy" id="104662"/>
    <lineage>
        <taxon>Bacteria</taxon>
        <taxon>Pseudomonadati</taxon>
        <taxon>Bacteroidota</taxon>
        <taxon>Chitinophagia</taxon>
        <taxon>Chitinophagales</taxon>
        <taxon>Chitinophagaceae</taxon>
        <taxon>Chitinophaga</taxon>
    </lineage>
</organism>
<keyword evidence="3" id="KW-1185">Reference proteome</keyword>
<dbReference type="Pfam" id="PF14028">
    <property type="entry name" value="Lant_dehydr_C"/>
    <property type="match status" value="1"/>
</dbReference>
<feature type="domain" description="Thiopeptide-type bacteriocin biosynthesis" evidence="1">
    <location>
        <begin position="5"/>
        <end position="283"/>
    </location>
</feature>
<dbReference type="AlphaFoldDB" id="A0A562SST0"/>
<evidence type="ECO:0000313" key="3">
    <source>
        <dbReference type="Proteomes" id="UP000316778"/>
    </source>
</evidence>
<sequence>MENVWLSAHLFYAGHPHVLLNQLVTPLLQSSGLNAFFIRYWDGGPHIRLRIHVKAAAVQTVKALQEAAARSFFAQHPSQRDDTQYRSRPLLPNDTLQYIPYQPETERYGNAQSIGWAEQQFIASSRYVLQHIHDTPDWDNSVALLHAIRLNMALLYALREEEASALDICRHFIQGWLPRLYGHTKDAQAKEQHYMQMLHDRFAVYAPALTAATFQLWREMEQDNAEPHLQTFIAHNREIFCQYRALGFTASELRPIIGSFMHMGHNRLGISNLDEAYIMFFTLKCMEHIYAGMDA</sequence>
<protein>
    <submittedName>
        <fullName evidence="2">Thiopeptide-type bacteriocin biosynthesis protein</fullName>
    </submittedName>
</protein>
<dbReference type="RefSeq" id="WP_145717731.1">
    <property type="nucleotide sequence ID" value="NZ_BAAAFY010000002.1"/>
</dbReference>
<dbReference type="InterPro" id="IPR023809">
    <property type="entry name" value="Thiopep_bacteriocin_synth_dom"/>
</dbReference>
<comment type="caution">
    <text evidence="2">The sequence shown here is derived from an EMBL/GenBank/DDBJ whole genome shotgun (WGS) entry which is preliminary data.</text>
</comment>
<dbReference type="OrthoDB" id="1273722at2"/>
<proteinExistence type="predicted"/>
<gene>
    <name evidence="2" type="ORF">LX66_4556</name>
</gene>
<dbReference type="NCBIfam" id="TIGR03891">
    <property type="entry name" value="thiopep_ocin"/>
    <property type="match status" value="1"/>
</dbReference>
<dbReference type="Proteomes" id="UP000316778">
    <property type="component" value="Unassembled WGS sequence"/>
</dbReference>
<accession>A0A562SST0</accession>
<dbReference type="EMBL" id="VLLG01000005">
    <property type="protein sequence ID" value="TWI84193.1"/>
    <property type="molecule type" value="Genomic_DNA"/>
</dbReference>
<evidence type="ECO:0000259" key="1">
    <source>
        <dbReference type="Pfam" id="PF14028"/>
    </source>
</evidence>
<reference evidence="2 3" key="1">
    <citation type="journal article" date="2013" name="Stand. Genomic Sci.">
        <title>Genomic Encyclopedia of Type Strains, Phase I: The one thousand microbial genomes (KMG-I) project.</title>
        <authorList>
            <person name="Kyrpides N.C."/>
            <person name="Woyke T."/>
            <person name="Eisen J.A."/>
            <person name="Garrity G."/>
            <person name="Lilburn T.G."/>
            <person name="Beck B.J."/>
            <person name="Whitman W.B."/>
            <person name="Hugenholtz P."/>
            <person name="Klenk H.P."/>
        </authorList>
    </citation>
    <scope>NUCLEOTIDE SEQUENCE [LARGE SCALE GENOMIC DNA]</scope>
    <source>
        <strain evidence="2 3">DSM 13484</strain>
    </source>
</reference>
<name>A0A562SST0_CHIJA</name>
<evidence type="ECO:0000313" key="2">
    <source>
        <dbReference type="EMBL" id="TWI84193.1"/>
    </source>
</evidence>